<feature type="region of interest" description="Disordered" evidence="1">
    <location>
        <begin position="1"/>
        <end position="31"/>
    </location>
</feature>
<dbReference type="AlphaFoldDB" id="A0A074ZK50"/>
<evidence type="ECO:0000313" key="3">
    <source>
        <dbReference type="Proteomes" id="UP000054324"/>
    </source>
</evidence>
<sequence length="31" mass="3220">CQTVIPPEGSTSTGILSGCPSLDRESREAEV</sequence>
<reference evidence="2 3" key="1">
    <citation type="submission" date="2013-11" db="EMBL/GenBank/DDBJ databases">
        <title>Opisthorchis viverrini - life in the bile duct.</title>
        <authorList>
            <person name="Young N.D."/>
            <person name="Nagarajan N."/>
            <person name="Lin S.J."/>
            <person name="Korhonen P.K."/>
            <person name="Jex A.R."/>
            <person name="Hall R.S."/>
            <person name="Safavi-Hemami H."/>
            <person name="Kaewkong W."/>
            <person name="Bertrand D."/>
            <person name="Gao S."/>
            <person name="Seet Q."/>
            <person name="Wongkham S."/>
            <person name="Teh B.T."/>
            <person name="Wongkham C."/>
            <person name="Intapan P.M."/>
            <person name="Maleewong W."/>
            <person name="Yang X."/>
            <person name="Hu M."/>
            <person name="Wang Z."/>
            <person name="Hofmann A."/>
            <person name="Sternberg P.W."/>
            <person name="Tan P."/>
            <person name="Wang J."/>
            <person name="Gasser R.B."/>
        </authorList>
    </citation>
    <scope>NUCLEOTIDE SEQUENCE [LARGE SCALE GENOMIC DNA]</scope>
</reference>
<dbReference type="KEGG" id="ovi:T265_08450"/>
<dbReference type="Proteomes" id="UP000054324">
    <property type="component" value="Unassembled WGS sequence"/>
</dbReference>
<gene>
    <name evidence="2" type="ORF">T265_08450</name>
</gene>
<dbReference type="CTD" id="20322629"/>
<dbReference type="GeneID" id="20322629"/>
<name>A0A074ZK50_OPIVI</name>
<feature type="non-terminal residue" evidence="2">
    <location>
        <position position="1"/>
    </location>
</feature>
<feature type="compositionally biased region" description="Polar residues" evidence="1">
    <location>
        <begin position="1"/>
        <end position="15"/>
    </location>
</feature>
<dbReference type="RefSeq" id="XP_009172521.1">
    <property type="nucleotide sequence ID" value="XM_009174257.1"/>
</dbReference>
<organism evidence="2 3">
    <name type="scientific">Opisthorchis viverrini</name>
    <name type="common">Southeast Asian liver fluke</name>
    <dbReference type="NCBI Taxonomy" id="6198"/>
    <lineage>
        <taxon>Eukaryota</taxon>
        <taxon>Metazoa</taxon>
        <taxon>Spiralia</taxon>
        <taxon>Lophotrochozoa</taxon>
        <taxon>Platyhelminthes</taxon>
        <taxon>Trematoda</taxon>
        <taxon>Digenea</taxon>
        <taxon>Opisthorchiida</taxon>
        <taxon>Opisthorchiata</taxon>
        <taxon>Opisthorchiidae</taxon>
        <taxon>Opisthorchis</taxon>
    </lineage>
</organism>
<proteinExistence type="predicted"/>
<dbReference type="OrthoDB" id="16290at2759"/>
<feature type="non-terminal residue" evidence="2">
    <location>
        <position position="31"/>
    </location>
</feature>
<accession>A0A074ZK50</accession>
<keyword evidence="3" id="KW-1185">Reference proteome</keyword>
<dbReference type="EMBL" id="KL596838">
    <property type="protein sequence ID" value="KER23725.1"/>
    <property type="molecule type" value="Genomic_DNA"/>
</dbReference>
<feature type="compositionally biased region" description="Basic and acidic residues" evidence="1">
    <location>
        <begin position="22"/>
        <end position="31"/>
    </location>
</feature>
<evidence type="ECO:0000313" key="2">
    <source>
        <dbReference type="EMBL" id="KER23725.1"/>
    </source>
</evidence>
<evidence type="ECO:0000256" key="1">
    <source>
        <dbReference type="SAM" id="MobiDB-lite"/>
    </source>
</evidence>
<protein>
    <submittedName>
        <fullName evidence="2">Uncharacterized protein</fullName>
    </submittedName>
</protein>